<dbReference type="Pfam" id="PF00400">
    <property type="entry name" value="WD40"/>
    <property type="match status" value="1"/>
</dbReference>
<accession>A0A4V2JTU4</accession>
<evidence type="ECO:0000313" key="3">
    <source>
        <dbReference type="EMBL" id="TBT97691.1"/>
    </source>
</evidence>
<keyword evidence="1" id="KW-0853">WD repeat</keyword>
<dbReference type="InterPro" id="IPR036322">
    <property type="entry name" value="WD40_repeat_dom_sf"/>
</dbReference>
<dbReference type="PROSITE" id="PS50082">
    <property type="entry name" value="WD_REPEATS_2"/>
    <property type="match status" value="1"/>
</dbReference>
<evidence type="ECO:0000256" key="1">
    <source>
        <dbReference type="PROSITE-ProRule" id="PRU00221"/>
    </source>
</evidence>
<feature type="repeat" description="WD" evidence="1">
    <location>
        <begin position="531"/>
        <end position="570"/>
    </location>
</feature>
<reference evidence="3 4" key="1">
    <citation type="submission" date="2017-12" db="EMBL/GenBank/DDBJ databases">
        <authorList>
            <person name="Pombert J.-F."/>
            <person name="Haag K.L."/>
            <person name="Ebert D."/>
        </authorList>
    </citation>
    <scope>NUCLEOTIDE SEQUENCE [LARGE SCALE GENOMIC DNA]</scope>
    <source>
        <strain evidence="3">FI-OER-3-3</strain>
    </source>
</reference>
<comment type="caution">
    <text evidence="3">The sequence shown here is derived from an EMBL/GenBank/DDBJ whole genome shotgun (WGS) entry which is preliminary data.</text>
</comment>
<proteinExistence type="predicted"/>
<evidence type="ECO:0000313" key="4">
    <source>
        <dbReference type="Proteomes" id="UP000292362"/>
    </source>
</evidence>
<dbReference type="VEuPathDB" id="MicrosporidiaDB:CWI37_2129p0010"/>
<name>A0A4V2JTU4_9MICR</name>
<feature type="compositionally biased region" description="Basic and acidic residues" evidence="2">
    <location>
        <begin position="128"/>
        <end position="141"/>
    </location>
</feature>
<dbReference type="EMBL" id="PITJ01002129">
    <property type="protein sequence ID" value="TBT97691.1"/>
    <property type="molecule type" value="Genomic_DNA"/>
</dbReference>
<evidence type="ECO:0000256" key="2">
    <source>
        <dbReference type="SAM" id="MobiDB-lite"/>
    </source>
</evidence>
<feature type="region of interest" description="Disordered" evidence="2">
    <location>
        <begin position="118"/>
        <end position="159"/>
    </location>
</feature>
<dbReference type="SMART" id="SM00320">
    <property type="entry name" value="WD40"/>
    <property type="match status" value="2"/>
</dbReference>
<dbReference type="Proteomes" id="UP000292362">
    <property type="component" value="Unassembled WGS sequence"/>
</dbReference>
<sequence>MSTNTLHPLNNSTNTLHPLNTNTNTLHPLNTNTNTLHPFNNSTYKQHIPTTHYIYISHINTPYLYGYITCYIYINKDILITGTDNGLLVMYNKGVITKYKLLDTVTDIKCYNTGRDSKGGNSEYSEDVDIKDGDKDRDKSLRNTNKTNNKTNNNRYNNKLYNTTNINNTHSNIKDNWVLFVSVKKNMLYSLSLINNRVLFINNSIHINNRVLFIEICKYINNTFYLIVVSSNGILYLLSYNYKGFIVIKGYNIYKYVTSSGVVFNGMECRVILGCSDGGVIYIDILEGVSNKGNEGGVSNKDSRLEGVSNKDSRLEGVNNHSDVQQGVNNLSNDYKGINDRDIFCRNNSTLRGVNHISNDYKGVNDRDIFIRNNESLRGVNNLSNDYKGVNDRDIFCRNNSTLRGVNHISNNNTVNLPFIGIYTYKLHNTAVLGINIYKNMIVTCSDDHTIAITYSKGNSNEDYCSNKGISNRDINNSNINNKDINTKDINKDITDNINTKDTNNTIDSKDISNINVLDETDKIISYNLKYIAHSGRVLCVYTVDKYILSVGSDRYVRVWRIEDLSFVKQIKWYSDSVCRMYGYKESYGGEEVIKVILFGTGIENIDINIIDEDI</sequence>
<feature type="compositionally biased region" description="Low complexity" evidence="2">
    <location>
        <begin position="142"/>
        <end position="159"/>
    </location>
</feature>
<dbReference type="Gene3D" id="2.130.10.10">
    <property type="entry name" value="YVTN repeat-like/Quinoprotein amine dehydrogenase"/>
    <property type="match status" value="1"/>
</dbReference>
<dbReference type="SUPFAM" id="SSF50978">
    <property type="entry name" value="WD40 repeat-like"/>
    <property type="match status" value="1"/>
</dbReference>
<gene>
    <name evidence="3" type="ORF">CWI37_2129p0010</name>
</gene>
<dbReference type="AlphaFoldDB" id="A0A4V2JTU4"/>
<dbReference type="InterPro" id="IPR001680">
    <property type="entry name" value="WD40_rpt"/>
</dbReference>
<organism evidence="3 4">
    <name type="scientific">Hamiltosporidium tvaerminnensis</name>
    <dbReference type="NCBI Taxonomy" id="1176355"/>
    <lineage>
        <taxon>Eukaryota</taxon>
        <taxon>Fungi</taxon>
        <taxon>Fungi incertae sedis</taxon>
        <taxon>Microsporidia</taxon>
        <taxon>Dubosqiidae</taxon>
        <taxon>Hamiltosporidium</taxon>
    </lineage>
</organism>
<dbReference type="InterPro" id="IPR015943">
    <property type="entry name" value="WD40/YVTN_repeat-like_dom_sf"/>
</dbReference>
<protein>
    <submittedName>
        <fullName evidence="3">Uncharacterized protein</fullName>
    </submittedName>
</protein>